<reference evidence="2 3" key="1">
    <citation type="journal article" date="2018" name="Mol. Biol. Evol.">
        <title>Broad Genomic Sampling Reveals a Smut Pathogenic Ancestry of the Fungal Clade Ustilaginomycotina.</title>
        <authorList>
            <person name="Kijpornyongpan T."/>
            <person name="Mondo S.J."/>
            <person name="Barry K."/>
            <person name="Sandor L."/>
            <person name="Lee J."/>
            <person name="Lipzen A."/>
            <person name="Pangilinan J."/>
            <person name="LaButti K."/>
            <person name="Hainaut M."/>
            <person name="Henrissat B."/>
            <person name="Grigoriev I.V."/>
            <person name="Spatafora J.W."/>
            <person name="Aime M.C."/>
        </authorList>
    </citation>
    <scope>NUCLEOTIDE SEQUENCE [LARGE SCALE GENOMIC DNA]</scope>
    <source>
        <strain evidence="2 3">MCA 4198</strain>
    </source>
</reference>
<feature type="compositionally biased region" description="Basic and acidic residues" evidence="1">
    <location>
        <begin position="351"/>
        <end position="385"/>
    </location>
</feature>
<feature type="compositionally biased region" description="Basic and acidic residues" evidence="1">
    <location>
        <begin position="438"/>
        <end position="447"/>
    </location>
</feature>
<feature type="compositionally biased region" description="Basic residues" evidence="1">
    <location>
        <begin position="448"/>
        <end position="466"/>
    </location>
</feature>
<feature type="region of interest" description="Disordered" evidence="1">
    <location>
        <begin position="1"/>
        <end position="133"/>
    </location>
</feature>
<feature type="compositionally biased region" description="Basic and acidic residues" evidence="1">
    <location>
        <begin position="226"/>
        <end position="240"/>
    </location>
</feature>
<dbReference type="RefSeq" id="XP_025380035.1">
    <property type="nucleotide sequence ID" value="XM_025525693.1"/>
</dbReference>
<evidence type="ECO:0000313" key="2">
    <source>
        <dbReference type="EMBL" id="PWN92837.1"/>
    </source>
</evidence>
<feature type="compositionally biased region" description="Low complexity" evidence="1">
    <location>
        <begin position="422"/>
        <end position="436"/>
    </location>
</feature>
<proteinExistence type="predicted"/>
<feature type="region of interest" description="Disordered" evidence="1">
    <location>
        <begin position="219"/>
        <end position="480"/>
    </location>
</feature>
<feature type="region of interest" description="Disordered" evidence="1">
    <location>
        <begin position="158"/>
        <end position="180"/>
    </location>
</feature>
<dbReference type="InParanoid" id="A0A316YTU6"/>
<keyword evidence="3" id="KW-1185">Reference proteome</keyword>
<evidence type="ECO:0000256" key="1">
    <source>
        <dbReference type="SAM" id="MobiDB-lite"/>
    </source>
</evidence>
<accession>A0A316YTU6</accession>
<dbReference type="GeneID" id="37047609"/>
<protein>
    <submittedName>
        <fullName evidence="2">Uncharacterized protein</fullName>
    </submittedName>
</protein>
<dbReference type="EMBL" id="KZ819634">
    <property type="protein sequence ID" value="PWN92837.1"/>
    <property type="molecule type" value="Genomic_DNA"/>
</dbReference>
<feature type="compositionally biased region" description="Basic residues" evidence="1">
    <location>
        <begin position="92"/>
        <end position="101"/>
    </location>
</feature>
<sequence>MAPSKSTSGVRFEQQVAEIPGGYHEEPESEYVRDGRNSPPRRPVRERKATGLFSHRPAIAEAPRHRDDSPPRQDRTVENGLGRKSMDVASRFAHKMKLKSKQTRDAQALAQAQAQAQGQIQPQAQAQTQAQDASQQEHIMADVYSVAFAEGVMMFQPSKGAKQNNSSKRGDESASGANSSFATVVEAAYRKTKQGDDPDDINSRISGATKWKLLSLASKAKHRASGRPEQEEGTERKDEFWNCAGPGEEPSSESSQRQNMVRFASETLQDRGTRSEDTPDHSGAEVHKDAPAGHDEASHRSDRHQHRHKSHHAHHHQGHEPRVSRHRHRKDEAHGKAKEDHRTDRSHKGKERSASSDPKKRVGRILDEDAEERVKLAIKKAKEELEASGQPVPETPNDWDSEDEAEFERQERERLLRRQTRHAQAQTKQQQKQQQHCQDMRHDDASHSHQHKHAHNKHHHSQHHRAAHDPPRKANDAADKHISQQITDEMNFGVSAWGTLPAAGVW</sequence>
<evidence type="ECO:0000313" key="3">
    <source>
        <dbReference type="Proteomes" id="UP000245768"/>
    </source>
</evidence>
<gene>
    <name evidence="2" type="ORF">FA10DRAFT_7712</name>
</gene>
<feature type="compositionally biased region" description="Acidic residues" evidence="1">
    <location>
        <begin position="397"/>
        <end position="406"/>
    </location>
</feature>
<organism evidence="2 3">
    <name type="scientific">Acaromyces ingoldii</name>
    <dbReference type="NCBI Taxonomy" id="215250"/>
    <lineage>
        <taxon>Eukaryota</taxon>
        <taxon>Fungi</taxon>
        <taxon>Dikarya</taxon>
        <taxon>Basidiomycota</taxon>
        <taxon>Ustilaginomycotina</taxon>
        <taxon>Exobasidiomycetes</taxon>
        <taxon>Exobasidiales</taxon>
        <taxon>Cryptobasidiaceae</taxon>
        <taxon>Acaromyces</taxon>
    </lineage>
</organism>
<feature type="compositionally biased region" description="Basic and acidic residues" evidence="1">
    <location>
        <begin position="268"/>
        <end position="300"/>
    </location>
</feature>
<feature type="compositionally biased region" description="Basic and acidic residues" evidence="1">
    <location>
        <begin position="407"/>
        <end position="416"/>
    </location>
</feature>
<feature type="compositionally biased region" description="Basic and acidic residues" evidence="1">
    <location>
        <begin position="62"/>
        <end position="77"/>
    </location>
</feature>
<feature type="compositionally biased region" description="Low complexity" evidence="1">
    <location>
        <begin position="106"/>
        <end position="133"/>
    </location>
</feature>
<feature type="compositionally biased region" description="Low complexity" evidence="1">
    <location>
        <begin position="245"/>
        <end position="255"/>
    </location>
</feature>
<feature type="compositionally biased region" description="Basic and acidic residues" evidence="1">
    <location>
        <begin position="23"/>
        <end position="36"/>
    </location>
</feature>
<dbReference type="AlphaFoldDB" id="A0A316YTU6"/>
<feature type="compositionally biased region" description="Basic and acidic residues" evidence="1">
    <location>
        <begin position="467"/>
        <end position="480"/>
    </location>
</feature>
<dbReference type="Proteomes" id="UP000245768">
    <property type="component" value="Unassembled WGS sequence"/>
</dbReference>
<feature type="compositionally biased region" description="Basic residues" evidence="1">
    <location>
        <begin position="301"/>
        <end position="317"/>
    </location>
</feature>
<feature type="compositionally biased region" description="Basic and acidic residues" evidence="1">
    <location>
        <begin position="330"/>
        <end position="343"/>
    </location>
</feature>
<name>A0A316YTU6_9BASI</name>